<comment type="similarity">
    <text evidence="1">Belongs to the universal ribosomal protein uL5 family.</text>
</comment>
<accession>A0A4D6C4Y7</accession>
<dbReference type="GO" id="GO:0006412">
    <property type="term" value="P:translation"/>
    <property type="evidence" value="ECO:0007669"/>
    <property type="project" value="InterPro"/>
</dbReference>
<organism evidence="5">
    <name type="scientific">Chloropicon roscoffensis</name>
    <dbReference type="NCBI Taxonomy" id="1461544"/>
    <lineage>
        <taxon>Eukaryota</taxon>
        <taxon>Viridiplantae</taxon>
        <taxon>Chlorophyta</taxon>
        <taxon>Chloropicophyceae</taxon>
        <taxon>Chloropicales</taxon>
        <taxon>Chloropicaceae</taxon>
        <taxon>Chloropicon</taxon>
    </lineage>
</organism>
<evidence type="ECO:0000256" key="1">
    <source>
        <dbReference type="ARBA" id="ARBA00008553"/>
    </source>
</evidence>
<dbReference type="InterPro" id="IPR022803">
    <property type="entry name" value="Ribosomal_uL5_dom_sf"/>
</dbReference>
<keyword evidence="2 5" id="KW-0689">Ribosomal protein</keyword>
<keyword evidence="5" id="KW-0496">Mitochondrion</keyword>
<geneLocation type="mitochondrion" evidence="5"/>
<dbReference type="GO" id="GO:0005840">
    <property type="term" value="C:ribosome"/>
    <property type="evidence" value="ECO:0007669"/>
    <property type="project" value="UniProtKB-KW"/>
</dbReference>
<dbReference type="GO" id="GO:1990904">
    <property type="term" value="C:ribonucleoprotein complex"/>
    <property type="evidence" value="ECO:0007669"/>
    <property type="project" value="UniProtKB-KW"/>
</dbReference>
<evidence type="ECO:0000313" key="5">
    <source>
        <dbReference type="EMBL" id="QBX98745.1"/>
    </source>
</evidence>
<dbReference type="Gene3D" id="3.30.1440.10">
    <property type="match status" value="1"/>
</dbReference>
<dbReference type="PANTHER" id="PTHR11994">
    <property type="entry name" value="60S RIBOSOMAL PROTEIN L11-RELATED"/>
    <property type="match status" value="1"/>
</dbReference>
<dbReference type="InterPro" id="IPR002132">
    <property type="entry name" value="Ribosomal_uL5"/>
</dbReference>
<evidence type="ECO:0000256" key="3">
    <source>
        <dbReference type="ARBA" id="ARBA00023274"/>
    </source>
</evidence>
<dbReference type="GO" id="GO:0003735">
    <property type="term" value="F:structural constituent of ribosome"/>
    <property type="evidence" value="ECO:0007669"/>
    <property type="project" value="InterPro"/>
</dbReference>
<gene>
    <name evidence="5" type="primary">rpl5</name>
</gene>
<evidence type="ECO:0000259" key="4">
    <source>
        <dbReference type="Pfam" id="PF00673"/>
    </source>
</evidence>
<name>A0A4D6C4Y7_9CHLO</name>
<dbReference type="EMBL" id="MK086004">
    <property type="protein sequence ID" value="QBX98677.1"/>
    <property type="molecule type" value="Genomic_DNA"/>
</dbReference>
<dbReference type="Pfam" id="PF00673">
    <property type="entry name" value="Ribosomal_L5_C"/>
    <property type="match status" value="1"/>
</dbReference>
<dbReference type="RefSeq" id="YP_009647032.1">
    <property type="nucleotide sequence ID" value="NC_042599.1"/>
</dbReference>
<proteinExistence type="inferred from homology"/>
<keyword evidence="3" id="KW-0687">Ribonucleoprotein</keyword>
<reference evidence="5" key="1">
    <citation type="journal article" date="2019" name="Genome Biol. Evol.">
        <title>Tracing the Evolution of the Plastome and Mitogenome in the Chloropicophyceae Uncovered Convergent tRNA Gene Losses and a Variant Plastid Genetic Code.</title>
        <authorList>
            <person name="Turmel M."/>
            <person name="Dos Santos A.L."/>
            <person name="Otis C."/>
            <person name="Sergerie R."/>
            <person name="Lemieux C."/>
        </authorList>
    </citation>
    <scope>NUCLEOTIDE SEQUENCE</scope>
</reference>
<sequence length="181" mass="20534">MYHLSLKSLDFVSKNKNSENTYDISPSGLDSLPKLDKVIVRANVRVPESLPNLFLALLTITGQTPKTNYAKRPLAGFKLKKDQPLGLQLTLRRDKMNSFLKNLIFIVLPKFVDFSGVPTKNLDSQGNIHFGSTQFFLWPQCEISYEIFRRPSGFHTTLISKGNPKKKSLLYSYIGLPLNKD</sequence>
<dbReference type="GeneID" id="40513377"/>
<feature type="domain" description="Large ribosomal subunit protein uL5 C-terminal" evidence="4">
    <location>
        <begin position="84"/>
        <end position="175"/>
    </location>
</feature>
<dbReference type="AlphaFoldDB" id="A0A4D6C4Y7"/>
<evidence type="ECO:0000256" key="2">
    <source>
        <dbReference type="ARBA" id="ARBA00022980"/>
    </source>
</evidence>
<protein>
    <submittedName>
        <fullName evidence="5">Ribosomal protein L5</fullName>
    </submittedName>
</protein>
<dbReference type="EMBL" id="MK086006">
    <property type="protein sequence ID" value="QBX98745.1"/>
    <property type="molecule type" value="Genomic_DNA"/>
</dbReference>
<dbReference type="InterPro" id="IPR031309">
    <property type="entry name" value="Ribosomal_uL5_C"/>
</dbReference>
<dbReference type="SUPFAM" id="SSF55282">
    <property type="entry name" value="RL5-like"/>
    <property type="match status" value="1"/>
</dbReference>